<dbReference type="PROSITE" id="PS50005">
    <property type="entry name" value="TPR"/>
    <property type="match status" value="1"/>
</dbReference>
<feature type="repeat" description="TPR" evidence="1">
    <location>
        <begin position="273"/>
        <end position="306"/>
    </location>
</feature>
<accession>A0A6J2KN70</accession>
<keyword evidence="2" id="KW-0175">Coiled coil</keyword>
<dbReference type="PANTHER" id="PTHR16091:SF1">
    <property type="entry name" value="TETRATRICOPEPTIDE REPEAT PROTEIN 17"/>
    <property type="match status" value="1"/>
</dbReference>
<evidence type="ECO:0000313" key="5">
    <source>
        <dbReference type="Proteomes" id="UP000504629"/>
    </source>
</evidence>
<dbReference type="RefSeq" id="XP_028042983.1">
    <property type="nucleotide sequence ID" value="XM_028187182.1"/>
</dbReference>
<dbReference type="GO" id="GO:0030041">
    <property type="term" value="P:actin filament polymerization"/>
    <property type="evidence" value="ECO:0007669"/>
    <property type="project" value="TreeGrafter"/>
</dbReference>
<evidence type="ECO:0000256" key="4">
    <source>
        <dbReference type="SAM" id="SignalP"/>
    </source>
</evidence>
<dbReference type="OrthoDB" id="2115703at2759"/>
<feature type="signal peptide" evidence="4">
    <location>
        <begin position="1"/>
        <end position="17"/>
    </location>
</feature>
<dbReference type="Proteomes" id="UP000504629">
    <property type="component" value="Unplaced"/>
</dbReference>
<name>A0A6J2KN70_BOMMA</name>
<organism evidence="5 6">
    <name type="scientific">Bombyx mandarina</name>
    <name type="common">Wild silk moth</name>
    <name type="synonym">Wild silkworm</name>
    <dbReference type="NCBI Taxonomy" id="7092"/>
    <lineage>
        <taxon>Eukaryota</taxon>
        <taxon>Metazoa</taxon>
        <taxon>Ecdysozoa</taxon>
        <taxon>Arthropoda</taxon>
        <taxon>Hexapoda</taxon>
        <taxon>Insecta</taxon>
        <taxon>Pterygota</taxon>
        <taxon>Neoptera</taxon>
        <taxon>Endopterygota</taxon>
        <taxon>Lepidoptera</taxon>
        <taxon>Glossata</taxon>
        <taxon>Ditrysia</taxon>
        <taxon>Bombycoidea</taxon>
        <taxon>Bombycidae</taxon>
        <taxon>Bombycinae</taxon>
        <taxon>Bombyx</taxon>
    </lineage>
</organism>
<reference evidence="6" key="1">
    <citation type="submission" date="2025-08" db="UniProtKB">
        <authorList>
            <consortium name="RefSeq"/>
        </authorList>
    </citation>
    <scope>IDENTIFICATION</scope>
    <source>
        <tissue evidence="6">Silk gland</tissue>
    </source>
</reference>
<feature type="chain" id="PRO_5027108357" evidence="4">
    <location>
        <begin position="18"/>
        <end position="1147"/>
    </location>
</feature>
<evidence type="ECO:0000256" key="2">
    <source>
        <dbReference type="SAM" id="Coils"/>
    </source>
</evidence>
<dbReference type="InterPro" id="IPR019734">
    <property type="entry name" value="TPR_rpt"/>
</dbReference>
<evidence type="ECO:0000313" key="6">
    <source>
        <dbReference type="RefSeq" id="XP_028042983.1"/>
    </source>
</evidence>
<dbReference type="GO" id="GO:0005737">
    <property type="term" value="C:cytoplasm"/>
    <property type="evidence" value="ECO:0007669"/>
    <property type="project" value="TreeGrafter"/>
</dbReference>
<sequence>MNYIKFLWLFGLCTVHATTIATHWMVTETGLIQPRADSPFIMEHPNDLLAFLNQDTRWDNIHNLYYDLYNRQQIIDQLWLDIEKGTEVTTILTSNQHCVRVGQLNIIDWYTSFLEDGKSKGVPDEDFLLRETDYGDTDVPDCKKISSLTFSMFAFEHLEGLNQRENLSIDPELSLPEQITPIMTVDPFGHWLAAMLRRNNSSWLHYNMASLYWRVKGNAPKAMECSRRAVHYAPRKYKDIALLSMGTILHRSKRTEDAIVVLRAATDHDPTFTYNHFSLANAYAVFGDFNSSLKHFAECLKLNPTFELAVRHKIAVLCHLYVSDTIEELKETLQKLRQELTEYARRESEWLKSQAAFLRTMKHEEEFDYRNIDNNCKKMTNITGLKIKELKLQGDRNSLLQYFLDSPMYNDQWLKEKGVLAIESAGNLQKLVKHIRQNSPKEATLKIRPEKLKVAEVEVLKEIGPTPIFPDIYTDMKEKTLIEVLAAAEFRKNNERKPGQNKKESETSPFETGVMMYPPTIKINRNHQDFDVDADWPSTDFCKENSPNFPENLEAIYPTFMPFENKGIRLMTLLTDMIGVPASVEHELPWHPPTCPPDKDITLFTQKKVKPQFSSEVAGVGPLRRKLHEYVADGDLAAAQRMQDAEIGQRIYAAMQKKLAPKWILYTLSSLYWRVRSNNINALHCLLNAGRTVENKYRDIVLTSVASIYLEMGYFDEAFTVAEEAFRLSLFEPATNFILAELNMINKHRKTHLIHLKQVLRVEPSFMGGIVRKLLIGWACILKQVNTVNEVELEEGEVCSRVETGTNMVCEKDGSNCQMSNVKCFSSRERESGGGAMVRMLELKDENSQRPDVERIESDVFDHVIRNMPAESSDKVAHLKNYDAMLRTMDKSLNVCGKDGCYSEIQLDNILLEEEDCSNQHLQLSYWLHVSFRQMLSEADLGLVQEITATPPAGRKVPDCRAPTVQDFFIDRMITVDTAGWEPVFSLMHQLAEMFNFYDYTTLGSKIAKYVESHPSSWSALMWAGWWCGAGGRGPCAARCLCAAHAHAPAHAHTYALSGLVALLHMQSKQKDAKDISYLALYSSPKSKNEAFLVALSHTLLVEYDRAIWMYRYALSFDDKFLPASACLHATMCLMIFGDAKQRNKEN</sequence>
<evidence type="ECO:0000256" key="1">
    <source>
        <dbReference type="PROSITE-ProRule" id="PRU00339"/>
    </source>
</evidence>
<dbReference type="KEGG" id="bman:114252625"/>
<dbReference type="Gene3D" id="1.25.40.10">
    <property type="entry name" value="Tetratricopeptide repeat domain"/>
    <property type="match status" value="1"/>
</dbReference>
<dbReference type="GeneID" id="114252625"/>
<dbReference type="SUPFAM" id="SSF48452">
    <property type="entry name" value="TPR-like"/>
    <property type="match status" value="1"/>
</dbReference>
<dbReference type="AlphaFoldDB" id="A0A6J2KN70"/>
<feature type="compositionally biased region" description="Basic and acidic residues" evidence="3">
    <location>
        <begin position="493"/>
        <end position="506"/>
    </location>
</feature>
<keyword evidence="4" id="KW-0732">Signal</keyword>
<dbReference type="GO" id="GO:0015629">
    <property type="term" value="C:actin cytoskeleton"/>
    <property type="evidence" value="ECO:0007669"/>
    <property type="project" value="TreeGrafter"/>
</dbReference>
<protein>
    <submittedName>
        <fullName evidence="6">Tetratricopeptide repeat protein 17 isoform X1</fullName>
    </submittedName>
</protein>
<feature type="region of interest" description="Disordered" evidence="3">
    <location>
        <begin position="493"/>
        <end position="513"/>
    </location>
</feature>
<dbReference type="InterPro" id="IPR052630">
    <property type="entry name" value="TTC17"/>
</dbReference>
<evidence type="ECO:0000256" key="3">
    <source>
        <dbReference type="SAM" id="MobiDB-lite"/>
    </source>
</evidence>
<proteinExistence type="predicted"/>
<feature type="coiled-coil region" evidence="2">
    <location>
        <begin position="319"/>
        <end position="346"/>
    </location>
</feature>
<dbReference type="PANTHER" id="PTHR16091">
    <property type="entry name" value="TTC17 PROTEIN"/>
    <property type="match status" value="1"/>
</dbReference>
<dbReference type="InterPro" id="IPR011990">
    <property type="entry name" value="TPR-like_helical_dom_sf"/>
</dbReference>
<dbReference type="SMART" id="SM00028">
    <property type="entry name" value="TPR"/>
    <property type="match status" value="2"/>
</dbReference>
<gene>
    <name evidence="6" type="primary">LOC114252625</name>
</gene>
<keyword evidence="5" id="KW-1185">Reference proteome</keyword>
<keyword evidence="1" id="KW-0802">TPR repeat</keyword>